<keyword evidence="2" id="KW-1185">Reference proteome</keyword>
<name>A0A8X6T298_NEPPI</name>
<accession>A0A8X6T298</accession>
<evidence type="ECO:0008006" key="3">
    <source>
        <dbReference type="Google" id="ProtNLM"/>
    </source>
</evidence>
<dbReference type="EMBL" id="BMAW01096511">
    <property type="protein sequence ID" value="GFS74970.1"/>
    <property type="molecule type" value="Genomic_DNA"/>
</dbReference>
<evidence type="ECO:0000313" key="2">
    <source>
        <dbReference type="Proteomes" id="UP000887013"/>
    </source>
</evidence>
<dbReference type="AlphaFoldDB" id="A0A8X6T298"/>
<comment type="caution">
    <text evidence="1">The sequence shown here is derived from an EMBL/GenBank/DDBJ whole genome shotgun (WGS) entry which is preliminary data.</text>
</comment>
<protein>
    <recommendedName>
        <fullName evidence="3">Mos1 transposase HTH domain-containing protein</fullName>
    </recommendedName>
</protein>
<dbReference type="Proteomes" id="UP000887013">
    <property type="component" value="Unassembled WGS sequence"/>
</dbReference>
<evidence type="ECO:0000313" key="1">
    <source>
        <dbReference type="EMBL" id="GFS74970.1"/>
    </source>
</evidence>
<proteinExistence type="predicted"/>
<dbReference type="PANTHER" id="PTHR46060:SF1">
    <property type="entry name" value="MARINER MOS1 TRANSPOSASE-LIKE PROTEIN"/>
    <property type="match status" value="1"/>
</dbReference>
<dbReference type="PANTHER" id="PTHR46060">
    <property type="entry name" value="MARINER MOS1 TRANSPOSASE-LIKE PROTEIN"/>
    <property type="match status" value="1"/>
</dbReference>
<sequence length="180" mass="20173">MVGVFGKPITFNLVAGRLFLVRVADSSNPCLSDSSEFQVAAFQGPALRDKMLCCAQETVTETVGMLREAYGNTIMTQNMFYRWHKMFREDIKDSDDKNHSGGPFNVTFKSKCKQVWVGDMLNSNRRLSVRTLAVACNIYKGAVHRIVTKDLNIIKICTKLVSKVPSDEQKAARTTIRVTS</sequence>
<dbReference type="InterPro" id="IPR052709">
    <property type="entry name" value="Transposase-MT_Hybrid"/>
</dbReference>
<organism evidence="1 2">
    <name type="scientific">Nephila pilipes</name>
    <name type="common">Giant wood spider</name>
    <name type="synonym">Nephila maculata</name>
    <dbReference type="NCBI Taxonomy" id="299642"/>
    <lineage>
        <taxon>Eukaryota</taxon>
        <taxon>Metazoa</taxon>
        <taxon>Ecdysozoa</taxon>
        <taxon>Arthropoda</taxon>
        <taxon>Chelicerata</taxon>
        <taxon>Arachnida</taxon>
        <taxon>Araneae</taxon>
        <taxon>Araneomorphae</taxon>
        <taxon>Entelegynae</taxon>
        <taxon>Araneoidea</taxon>
        <taxon>Nephilidae</taxon>
        <taxon>Nephila</taxon>
    </lineage>
</organism>
<gene>
    <name evidence="1" type="ORF">NPIL_601201</name>
</gene>
<reference evidence="1" key="1">
    <citation type="submission" date="2020-08" db="EMBL/GenBank/DDBJ databases">
        <title>Multicomponent nature underlies the extraordinary mechanical properties of spider dragline silk.</title>
        <authorList>
            <person name="Kono N."/>
            <person name="Nakamura H."/>
            <person name="Mori M."/>
            <person name="Yoshida Y."/>
            <person name="Ohtoshi R."/>
            <person name="Malay A.D."/>
            <person name="Moran D.A.P."/>
            <person name="Tomita M."/>
            <person name="Numata K."/>
            <person name="Arakawa K."/>
        </authorList>
    </citation>
    <scope>NUCLEOTIDE SEQUENCE</scope>
</reference>
<dbReference type="OrthoDB" id="6433839at2759"/>